<protein>
    <submittedName>
        <fullName evidence="1">Uncharacterized protein</fullName>
    </submittedName>
</protein>
<proteinExistence type="predicted"/>
<dbReference type="AlphaFoldDB" id="A0AAN7VWQ5"/>
<evidence type="ECO:0000313" key="1">
    <source>
        <dbReference type="EMBL" id="KAK5690045.1"/>
    </source>
</evidence>
<comment type="caution">
    <text evidence="1">The sequence shown here is derived from an EMBL/GenBank/DDBJ whole genome shotgun (WGS) entry which is preliminary data.</text>
</comment>
<sequence length="263" mass="29530">MAATKPKTILDLPPEIRNGIYEQAFATSQLWIFSANVHSRILMKPDMPAFVNTRQQLSQESLSIFFSSQKFLMSLAKFDDLYLSQRGRVAMKHMANITIREYPSECVRALSFKLCARVEKGILETSCTLYPWSGCSCGIEEAVQIAATRRIQEGEDTQGLAYAAVECFRDDHLPYLEGRSAYDHICQACGEGVQKYKIGEDWAVSGASASALMKLKAKAAITADYGSTDYTHLGDRYKPDVNVLARLKVWLRFRNRSMKPAES</sequence>
<gene>
    <name evidence="1" type="ORF">LTR97_012529</name>
</gene>
<organism evidence="1 2">
    <name type="scientific">Elasticomyces elasticus</name>
    <dbReference type="NCBI Taxonomy" id="574655"/>
    <lineage>
        <taxon>Eukaryota</taxon>
        <taxon>Fungi</taxon>
        <taxon>Dikarya</taxon>
        <taxon>Ascomycota</taxon>
        <taxon>Pezizomycotina</taxon>
        <taxon>Dothideomycetes</taxon>
        <taxon>Dothideomycetidae</taxon>
        <taxon>Mycosphaerellales</taxon>
        <taxon>Teratosphaeriaceae</taxon>
        <taxon>Elasticomyces</taxon>
    </lineage>
</organism>
<reference evidence="1" key="1">
    <citation type="submission" date="2023-08" db="EMBL/GenBank/DDBJ databases">
        <title>Black Yeasts Isolated from many extreme environments.</title>
        <authorList>
            <person name="Coleine C."/>
            <person name="Stajich J.E."/>
            <person name="Selbmann L."/>
        </authorList>
    </citation>
    <scope>NUCLEOTIDE SEQUENCE</scope>
    <source>
        <strain evidence="1">CCFEE 5810</strain>
    </source>
</reference>
<dbReference type="Proteomes" id="UP001310594">
    <property type="component" value="Unassembled WGS sequence"/>
</dbReference>
<evidence type="ECO:0000313" key="2">
    <source>
        <dbReference type="Proteomes" id="UP001310594"/>
    </source>
</evidence>
<dbReference type="EMBL" id="JAVRQU010000027">
    <property type="protein sequence ID" value="KAK5690045.1"/>
    <property type="molecule type" value="Genomic_DNA"/>
</dbReference>
<name>A0AAN7VWQ5_9PEZI</name>
<accession>A0AAN7VWQ5</accession>